<feature type="signal peptide" evidence="2">
    <location>
        <begin position="1"/>
        <end position="31"/>
    </location>
</feature>
<dbReference type="Pfam" id="PF07484">
    <property type="entry name" value="Collar"/>
    <property type="match status" value="1"/>
</dbReference>
<evidence type="ECO:0000259" key="3">
    <source>
        <dbReference type="Pfam" id="PF07484"/>
    </source>
</evidence>
<accession>A0A7C9UTS4</accession>
<feature type="domain" description="Phage tail collar" evidence="3">
    <location>
        <begin position="39"/>
        <end position="95"/>
    </location>
</feature>
<dbReference type="AlphaFoldDB" id="A0A7C9UTS4"/>
<organism evidence="4 5">
    <name type="scientific">Magnetospirillum aberrantis SpK</name>
    <dbReference type="NCBI Taxonomy" id="908842"/>
    <lineage>
        <taxon>Bacteria</taxon>
        <taxon>Pseudomonadati</taxon>
        <taxon>Pseudomonadota</taxon>
        <taxon>Alphaproteobacteria</taxon>
        <taxon>Rhodospirillales</taxon>
        <taxon>Rhodospirillaceae</taxon>
        <taxon>Magnetospirillum</taxon>
    </lineage>
</organism>
<reference evidence="4 5" key="1">
    <citation type="submission" date="2020-02" db="EMBL/GenBank/DDBJ databases">
        <authorList>
            <person name="Dziuba M."/>
            <person name="Kuznetsov B."/>
            <person name="Mardanov A."/>
            <person name="Ravin N."/>
            <person name="Grouzdev D."/>
        </authorList>
    </citation>
    <scope>NUCLEOTIDE SEQUENCE [LARGE SCALE GENOMIC DNA]</scope>
    <source>
        <strain evidence="4 5">SpK</strain>
    </source>
</reference>
<evidence type="ECO:0000256" key="1">
    <source>
        <dbReference type="SAM" id="MobiDB-lite"/>
    </source>
</evidence>
<evidence type="ECO:0000256" key="2">
    <source>
        <dbReference type="SAM" id="SignalP"/>
    </source>
</evidence>
<gene>
    <name evidence="4" type="ORF">G4223_01690</name>
</gene>
<proteinExistence type="predicted"/>
<name>A0A7C9UTS4_9PROT</name>
<keyword evidence="2" id="KW-0732">Signal</keyword>
<dbReference type="InterPro" id="IPR011083">
    <property type="entry name" value="Phage_tail_collar_dom"/>
</dbReference>
<dbReference type="Gene3D" id="3.90.1340.10">
    <property type="entry name" value="Phage tail collar domain"/>
    <property type="match status" value="1"/>
</dbReference>
<dbReference type="EMBL" id="JAAIYP010000007">
    <property type="protein sequence ID" value="NFV78829.1"/>
    <property type="molecule type" value="Genomic_DNA"/>
</dbReference>
<dbReference type="Proteomes" id="UP000480684">
    <property type="component" value="Unassembled WGS sequence"/>
</dbReference>
<sequence>MKTKRALFSTTVLAATAAAATLSLSARPAAACGTEAYIGQICIMAGSYCPYNTAEPTGQLLQIREYQALYSLIGCTYGGDCRDTMGVPDMRGRAPIGYGTGPGLTPRAWSGKYGQEYVTQTIAMMAPHTHTATFKPSGNGGGGTAAEVKVSTDPGDTNSPAGGKYLSAASSSGVKIYNSGTNASALTPLSGVSGGGGGGSSGGTVTVNPTGGLPNGTAAPIPTVPPSIAMRYCIVLDGLYPPRP</sequence>
<evidence type="ECO:0000313" key="4">
    <source>
        <dbReference type="EMBL" id="NFV78829.1"/>
    </source>
</evidence>
<dbReference type="SUPFAM" id="SSF88874">
    <property type="entry name" value="Receptor-binding domain of short tail fibre protein gp12"/>
    <property type="match status" value="1"/>
</dbReference>
<comment type="caution">
    <text evidence="4">The sequence shown here is derived from an EMBL/GenBank/DDBJ whole genome shotgun (WGS) entry which is preliminary data.</text>
</comment>
<keyword evidence="5" id="KW-1185">Reference proteome</keyword>
<evidence type="ECO:0000313" key="5">
    <source>
        <dbReference type="Proteomes" id="UP000480684"/>
    </source>
</evidence>
<dbReference type="RefSeq" id="WP_163674141.1">
    <property type="nucleotide sequence ID" value="NZ_JAAIYP010000007.1"/>
</dbReference>
<dbReference type="InterPro" id="IPR037053">
    <property type="entry name" value="Phage_tail_collar_dom_sf"/>
</dbReference>
<protein>
    <submittedName>
        <fullName evidence="4">Phage tail protein</fullName>
    </submittedName>
</protein>
<feature type="chain" id="PRO_5028964522" evidence="2">
    <location>
        <begin position="32"/>
        <end position="244"/>
    </location>
</feature>
<feature type="region of interest" description="Disordered" evidence="1">
    <location>
        <begin position="133"/>
        <end position="164"/>
    </location>
</feature>